<evidence type="ECO:0000259" key="1">
    <source>
        <dbReference type="Pfam" id="PF12728"/>
    </source>
</evidence>
<dbReference type="KEGG" id="trb:HB776_19465"/>
<dbReference type="AlphaFoldDB" id="A0A7G6U2A9"/>
<dbReference type="EMBL" id="CP050292">
    <property type="protein sequence ID" value="QND73141.1"/>
    <property type="molecule type" value="Genomic_DNA"/>
</dbReference>
<feature type="domain" description="Helix-turn-helix" evidence="1">
    <location>
        <begin position="6"/>
        <end position="56"/>
    </location>
</feature>
<dbReference type="Pfam" id="PF12728">
    <property type="entry name" value="HTH_17"/>
    <property type="match status" value="1"/>
</dbReference>
<sequence length="59" mass="6858">MKKLIDTKTLCEMLAVSKMTVWRLSHANDDFPRPLKIGRSTRFDLDLVNKWIAAQRKAV</sequence>
<proteinExistence type="predicted"/>
<dbReference type="RefSeq" id="WP_184511983.1">
    <property type="nucleotide sequence ID" value="NZ_CP050292.1"/>
</dbReference>
<dbReference type="InterPro" id="IPR041657">
    <property type="entry name" value="HTH_17"/>
</dbReference>
<name>A0A7G6U2A9_9BRAD</name>
<dbReference type="Proteomes" id="UP000515291">
    <property type="component" value="Chromosome"/>
</dbReference>
<evidence type="ECO:0000313" key="2">
    <source>
        <dbReference type="EMBL" id="QND73141.1"/>
    </source>
</evidence>
<organism evidence="2 3">
    <name type="scientific">Tardiphaga robiniae</name>
    <dbReference type="NCBI Taxonomy" id="943830"/>
    <lineage>
        <taxon>Bacteria</taxon>
        <taxon>Pseudomonadati</taxon>
        <taxon>Pseudomonadota</taxon>
        <taxon>Alphaproteobacteria</taxon>
        <taxon>Hyphomicrobiales</taxon>
        <taxon>Nitrobacteraceae</taxon>
        <taxon>Tardiphaga</taxon>
    </lineage>
</organism>
<reference evidence="3" key="1">
    <citation type="journal article" date="2020" name="Mol. Plant Microbe">
        <title>Rhizobial microsymbionts of the narrowly endemic Oxytropis species growing in Kamchatka are characterized by significant genetic diversity and possess a set of genes that are associated with T3SS and T6SS secretion systems and can affect the development of symbiosis.</title>
        <authorList>
            <person name="Safronova V."/>
            <person name="Guro P."/>
            <person name="Sazanova A."/>
            <person name="Kuznetsova I."/>
            <person name="Belimov A."/>
            <person name="Yakubov V."/>
            <person name="Chirak E."/>
            <person name="Afonin A."/>
            <person name="Gogolev Y."/>
            <person name="Andronov E."/>
            <person name="Tikhonovich I."/>
        </authorList>
    </citation>
    <scope>NUCLEOTIDE SEQUENCE [LARGE SCALE GENOMIC DNA]</scope>
    <source>
        <strain evidence="3">581</strain>
    </source>
</reference>
<evidence type="ECO:0000313" key="3">
    <source>
        <dbReference type="Proteomes" id="UP000515291"/>
    </source>
</evidence>
<protein>
    <submittedName>
        <fullName evidence="2">Helix-turn-helix domain-containing protein</fullName>
    </submittedName>
</protein>
<gene>
    <name evidence="2" type="ORF">HB776_19465</name>
</gene>
<accession>A0A7G6U2A9</accession>
<dbReference type="Gene3D" id="1.10.238.160">
    <property type="match status" value="1"/>
</dbReference>